<dbReference type="AlphaFoldDB" id="A0A2M9CM02"/>
<feature type="transmembrane region" description="Helical" evidence="1">
    <location>
        <begin position="125"/>
        <end position="145"/>
    </location>
</feature>
<evidence type="ECO:0000256" key="1">
    <source>
        <dbReference type="SAM" id="Phobius"/>
    </source>
</evidence>
<feature type="transmembrane region" description="Helical" evidence="1">
    <location>
        <begin position="62"/>
        <end position="80"/>
    </location>
</feature>
<keyword evidence="1" id="KW-0812">Transmembrane</keyword>
<feature type="transmembrane region" description="Helical" evidence="1">
    <location>
        <begin position="87"/>
        <end position="105"/>
    </location>
</feature>
<dbReference type="Proteomes" id="UP000228758">
    <property type="component" value="Unassembled WGS sequence"/>
</dbReference>
<dbReference type="RefSeq" id="WP_100365073.1">
    <property type="nucleotide sequence ID" value="NZ_PGFF01000001.1"/>
</dbReference>
<comment type="caution">
    <text evidence="2">The sequence shown here is derived from an EMBL/GenBank/DDBJ whole genome shotgun (WGS) entry which is preliminary data.</text>
</comment>
<keyword evidence="1" id="KW-1133">Transmembrane helix</keyword>
<reference evidence="2 3" key="1">
    <citation type="submission" date="2017-11" db="EMBL/GenBank/DDBJ databases">
        <title>Genomic Encyclopedia of Archaeal and Bacterial Type Strains, Phase II (KMG-II): From Individual Species to Whole Genera.</title>
        <authorList>
            <person name="Goeker M."/>
        </authorList>
    </citation>
    <scope>NUCLEOTIDE SEQUENCE [LARGE SCALE GENOMIC DNA]</scope>
    <source>
        <strain evidence="2 3">DSM 27393</strain>
    </source>
</reference>
<organism evidence="2 3">
    <name type="scientific">Diaminobutyricimonas aerilata</name>
    <dbReference type="NCBI Taxonomy" id="1162967"/>
    <lineage>
        <taxon>Bacteria</taxon>
        <taxon>Bacillati</taxon>
        <taxon>Actinomycetota</taxon>
        <taxon>Actinomycetes</taxon>
        <taxon>Micrococcales</taxon>
        <taxon>Microbacteriaceae</taxon>
        <taxon>Diaminobutyricimonas</taxon>
    </lineage>
</organism>
<proteinExistence type="predicted"/>
<protein>
    <submittedName>
        <fullName evidence="2">Uncharacterized protein</fullName>
    </submittedName>
</protein>
<gene>
    <name evidence="2" type="ORF">CLV46_2510</name>
</gene>
<evidence type="ECO:0000313" key="3">
    <source>
        <dbReference type="Proteomes" id="UP000228758"/>
    </source>
</evidence>
<accession>A0A2M9CM02</accession>
<keyword evidence="3" id="KW-1185">Reference proteome</keyword>
<sequence>MEAFLLAAHVLGGILFVGPVAVAASLFPRYVPLAPGAPTSDRHPAGERSPRVAGALHRITRVYGLLGLAVPIIGLALAFVQGRVGEVWITVAMIVTALAGALLAFRIVPAQAAALAEPPVRISRLGMLAGVFNLMWAAVVILMVVRPGSDYVG</sequence>
<keyword evidence="1" id="KW-0472">Membrane</keyword>
<evidence type="ECO:0000313" key="2">
    <source>
        <dbReference type="EMBL" id="PJJ72931.1"/>
    </source>
</evidence>
<dbReference type="EMBL" id="PGFF01000001">
    <property type="protein sequence ID" value="PJJ72931.1"/>
    <property type="molecule type" value="Genomic_DNA"/>
</dbReference>
<dbReference type="OrthoDB" id="3429068at2"/>
<name>A0A2M9CM02_9MICO</name>